<evidence type="ECO:0000313" key="1">
    <source>
        <dbReference type="EMBL" id="OGC39470.1"/>
    </source>
</evidence>
<accession>A0A1F4U3Q0</accession>
<gene>
    <name evidence="1" type="ORF">A2438_07915</name>
</gene>
<dbReference type="SUPFAM" id="SSF51182">
    <property type="entry name" value="RmlC-like cupins"/>
    <property type="match status" value="1"/>
</dbReference>
<evidence type="ECO:0000313" key="2">
    <source>
        <dbReference type="Proteomes" id="UP000179242"/>
    </source>
</evidence>
<sequence>MLENIIHNDTVIAIIVYKDHKQEGIQFLSPNKYPLQLGYMTRPNGYRISPHIHNPVHRNTIGTQEVLFIKSGEIRIDFYSFEQEFLESRKLSAGDTILLAGAGHGIEVLQEAEIIEVKNGPYIEGADKGRFEGKRSTDDSC</sequence>
<dbReference type="Proteomes" id="UP000179242">
    <property type="component" value="Unassembled WGS sequence"/>
</dbReference>
<protein>
    <recommendedName>
        <fullName evidence="3">Cupin 2 conserved barrel domain-containing protein</fullName>
    </recommendedName>
</protein>
<dbReference type="EMBL" id="MEUJ01000008">
    <property type="protein sequence ID" value="OGC39470.1"/>
    <property type="molecule type" value="Genomic_DNA"/>
</dbReference>
<proteinExistence type="predicted"/>
<organism evidence="1 2">
    <name type="scientific">candidate division WOR-1 bacterium RIFOXYC2_FULL_46_14</name>
    <dbReference type="NCBI Taxonomy" id="1802587"/>
    <lineage>
        <taxon>Bacteria</taxon>
        <taxon>Bacillati</taxon>
        <taxon>Saganbacteria</taxon>
    </lineage>
</organism>
<reference evidence="1 2" key="1">
    <citation type="journal article" date="2016" name="Nat. Commun.">
        <title>Thousands of microbial genomes shed light on interconnected biogeochemical processes in an aquifer system.</title>
        <authorList>
            <person name="Anantharaman K."/>
            <person name="Brown C.T."/>
            <person name="Hug L.A."/>
            <person name="Sharon I."/>
            <person name="Castelle C.J."/>
            <person name="Probst A.J."/>
            <person name="Thomas B.C."/>
            <person name="Singh A."/>
            <person name="Wilkins M.J."/>
            <person name="Karaoz U."/>
            <person name="Brodie E.L."/>
            <person name="Williams K.H."/>
            <person name="Hubbard S.S."/>
            <person name="Banfield J.F."/>
        </authorList>
    </citation>
    <scope>NUCLEOTIDE SEQUENCE [LARGE SCALE GENOMIC DNA]</scope>
</reference>
<dbReference type="InterPro" id="IPR011051">
    <property type="entry name" value="RmlC_Cupin_sf"/>
</dbReference>
<comment type="caution">
    <text evidence="1">The sequence shown here is derived from an EMBL/GenBank/DDBJ whole genome shotgun (WGS) entry which is preliminary data.</text>
</comment>
<dbReference type="AlphaFoldDB" id="A0A1F4U3Q0"/>
<evidence type="ECO:0008006" key="3">
    <source>
        <dbReference type="Google" id="ProtNLM"/>
    </source>
</evidence>
<name>A0A1F4U3Q0_UNCSA</name>